<dbReference type="AlphaFoldDB" id="A0A6I4MF92"/>
<dbReference type="Gene3D" id="2.170.150.40">
    <property type="entry name" value="Domain of unknown function (DUF427)"/>
    <property type="match status" value="1"/>
</dbReference>
<dbReference type="InterPro" id="IPR038694">
    <property type="entry name" value="DUF427_sf"/>
</dbReference>
<proteinExistence type="predicted"/>
<dbReference type="InterPro" id="IPR007361">
    <property type="entry name" value="DUF427"/>
</dbReference>
<keyword evidence="3" id="KW-1185">Reference proteome</keyword>
<dbReference type="PANTHER" id="PTHR34310:SF8">
    <property type="entry name" value="CONSERVED PROTEIN"/>
    <property type="match status" value="1"/>
</dbReference>
<dbReference type="Proteomes" id="UP000462055">
    <property type="component" value="Unassembled WGS sequence"/>
</dbReference>
<accession>A0A6I4MF92</accession>
<comment type="caution">
    <text evidence="2">The sequence shown here is derived from an EMBL/GenBank/DDBJ whole genome shotgun (WGS) entry which is preliminary data.</text>
</comment>
<gene>
    <name evidence="2" type="ORF">F8568_018960</name>
</gene>
<feature type="domain" description="DUF427" evidence="1">
    <location>
        <begin position="23"/>
        <end position="111"/>
    </location>
</feature>
<dbReference type="PANTHER" id="PTHR34310">
    <property type="entry name" value="DUF427 DOMAIN PROTEIN (AFU_ORTHOLOGUE AFUA_3G02220)"/>
    <property type="match status" value="1"/>
</dbReference>
<dbReference type="RefSeq" id="WP_151594890.1">
    <property type="nucleotide sequence ID" value="NZ_WBMS02000014.1"/>
</dbReference>
<name>A0A6I4MF92_9ACTN</name>
<sequence>MEPSGYADRPDYRVDVRRKRNLVQVTHEGVLLAETTSALVVDEQDHGLVIYIPRADVRTEHLAPSDRTSRCPFKGQATYWRLRDADDPIAWEYPEPYAEVAMIRDHIAFYQDAAVVRIGAATPVTSAPHPGGGRQG</sequence>
<evidence type="ECO:0000259" key="1">
    <source>
        <dbReference type="Pfam" id="PF04248"/>
    </source>
</evidence>
<protein>
    <submittedName>
        <fullName evidence="2">DUF427 domain-containing protein</fullName>
    </submittedName>
</protein>
<reference evidence="2" key="1">
    <citation type="submission" date="2019-12" db="EMBL/GenBank/DDBJ databases">
        <title>Actinomadura physcomitrii sp. nov., a novel actinomycete isolated from moss [Physcomitrium sphaericum (Ludw) Fuernr].</title>
        <authorList>
            <person name="Zhuang X."/>
        </authorList>
    </citation>
    <scope>NUCLEOTIDE SEQUENCE [LARGE SCALE GENOMIC DNA]</scope>
    <source>
        <strain evidence="2">LD22</strain>
    </source>
</reference>
<evidence type="ECO:0000313" key="2">
    <source>
        <dbReference type="EMBL" id="MWA02411.1"/>
    </source>
</evidence>
<dbReference type="Pfam" id="PF04248">
    <property type="entry name" value="NTP_transf_9"/>
    <property type="match status" value="1"/>
</dbReference>
<organism evidence="2 3">
    <name type="scientific">Actinomadura physcomitrii</name>
    <dbReference type="NCBI Taxonomy" id="2650748"/>
    <lineage>
        <taxon>Bacteria</taxon>
        <taxon>Bacillati</taxon>
        <taxon>Actinomycetota</taxon>
        <taxon>Actinomycetes</taxon>
        <taxon>Streptosporangiales</taxon>
        <taxon>Thermomonosporaceae</taxon>
        <taxon>Actinomadura</taxon>
    </lineage>
</organism>
<dbReference type="EMBL" id="WBMS02000014">
    <property type="protein sequence ID" value="MWA02411.1"/>
    <property type="molecule type" value="Genomic_DNA"/>
</dbReference>
<evidence type="ECO:0000313" key="3">
    <source>
        <dbReference type="Proteomes" id="UP000462055"/>
    </source>
</evidence>